<dbReference type="EMBL" id="JASBWR010000062">
    <property type="protein sequence ID" value="KAJ9100728.1"/>
    <property type="molecule type" value="Genomic_DNA"/>
</dbReference>
<reference evidence="1" key="1">
    <citation type="submission" date="2023-04" db="EMBL/GenBank/DDBJ databases">
        <title>Draft Genome sequencing of Naganishia species isolated from polar environments using Oxford Nanopore Technology.</title>
        <authorList>
            <person name="Leo P."/>
            <person name="Venkateswaran K."/>
        </authorList>
    </citation>
    <scope>NUCLEOTIDE SEQUENCE</scope>
    <source>
        <strain evidence="1">MNA-CCFEE 5261</strain>
    </source>
</reference>
<protein>
    <submittedName>
        <fullName evidence="1">Uncharacterized protein</fullName>
    </submittedName>
</protein>
<organism evidence="1 2">
    <name type="scientific">Naganishia cerealis</name>
    <dbReference type="NCBI Taxonomy" id="610337"/>
    <lineage>
        <taxon>Eukaryota</taxon>
        <taxon>Fungi</taxon>
        <taxon>Dikarya</taxon>
        <taxon>Basidiomycota</taxon>
        <taxon>Agaricomycotina</taxon>
        <taxon>Tremellomycetes</taxon>
        <taxon>Filobasidiales</taxon>
        <taxon>Filobasidiaceae</taxon>
        <taxon>Naganishia</taxon>
    </lineage>
</organism>
<evidence type="ECO:0000313" key="2">
    <source>
        <dbReference type="Proteomes" id="UP001241377"/>
    </source>
</evidence>
<keyword evidence="2" id="KW-1185">Reference proteome</keyword>
<name>A0ACC2VNR1_9TREE</name>
<sequence>MQRTSYYDSAVVPEVVVTIKKALRLEPGQLSVKSPSAGSSIAGRPSVTKTYRKTDKVVKAEKHVGHKTDRKTSALSQRGTSGKEPGRYGVMAAPKAVELDHLPSSPSQEDRPRKRLRLEDKHAAQRDNIKVVKSATQGHSTKKTERFTGKNAEHHTGKKHKFSTVTTMTTTTITKTTSATTSQIRSVTGHPHAAVSKHRLGIISLSKSPVRSTATSRSAAANAASEFTSRFRVKDRIDYRIKLALSLKTPGEPSNSKSKGKAIRKKITPSGGDAAVVKPRAPSPFPAWHLTTSALAKAGEVPEVDMKEVEGIPEDECYVFIPSKWFDTTHVPAMAAHTDAYH</sequence>
<evidence type="ECO:0000313" key="1">
    <source>
        <dbReference type="EMBL" id="KAJ9100728.1"/>
    </source>
</evidence>
<dbReference type="Proteomes" id="UP001241377">
    <property type="component" value="Unassembled WGS sequence"/>
</dbReference>
<proteinExistence type="predicted"/>
<accession>A0ACC2VNR1</accession>
<comment type="caution">
    <text evidence="1">The sequence shown here is derived from an EMBL/GenBank/DDBJ whole genome shotgun (WGS) entry which is preliminary data.</text>
</comment>
<gene>
    <name evidence="1" type="ORF">QFC19_005467</name>
</gene>